<dbReference type="FunFam" id="3.40.47.10:FF:000019">
    <property type="entry name" value="Polyketide synthase type I"/>
    <property type="match status" value="1"/>
</dbReference>
<dbReference type="GeneID" id="54555027"/>
<dbReference type="InterPro" id="IPR020845">
    <property type="entry name" value="AMP-binding_CS"/>
</dbReference>
<dbReference type="Gene3D" id="3.10.129.110">
    <property type="entry name" value="Polyketide synthase dehydratase"/>
    <property type="match status" value="1"/>
</dbReference>
<dbReference type="Pfam" id="PF00109">
    <property type="entry name" value="ketoacyl-synt"/>
    <property type="match status" value="1"/>
</dbReference>
<dbReference type="InterPro" id="IPR042099">
    <property type="entry name" value="ANL_N_sf"/>
</dbReference>
<dbReference type="InterPro" id="IPR018201">
    <property type="entry name" value="Ketoacyl_synth_AS"/>
</dbReference>
<dbReference type="InterPro" id="IPR050091">
    <property type="entry name" value="PKS_NRPS_Biosynth_Enz"/>
</dbReference>
<dbReference type="InterPro" id="IPR014030">
    <property type="entry name" value="Ketoacyl_synth_N"/>
</dbReference>
<dbReference type="SUPFAM" id="SSF52777">
    <property type="entry name" value="CoA-dependent acyltransferases"/>
    <property type="match status" value="2"/>
</dbReference>
<dbReference type="InterPro" id="IPR014031">
    <property type="entry name" value="Ketoacyl_synth_C"/>
</dbReference>
<dbReference type="Proteomes" id="UP000800097">
    <property type="component" value="Unassembled WGS sequence"/>
</dbReference>
<dbReference type="InterPro" id="IPR016036">
    <property type="entry name" value="Malonyl_transacylase_ACP-bd"/>
</dbReference>
<keyword evidence="4" id="KW-0489">Methyltransferase</keyword>
<evidence type="ECO:0000313" key="15">
    <source>
        <dbReference type="Proteomes" id="UP000800097"/>
    </source>
</evidence>
<feature type="region of interest" description="C-terminal hotdog fold" evidence="9">
    <location>
        <begin position="1101"/>
        <end position="1254"/>
    </location>
</feature>
<evidence type="ECO:0000256" key="1">
    <source>
        <dbReference type="ARBA" id="ARBA00022450"/>
    </source>
</evidence>
<sequence length="4011" mass="438492">MVSRRNEPIAIVGTGCRFPGGASSPSALWKLLEKPRDVCSEIPSSRFSTTGFYHPDGSHHGTTNVRNAYLLQQDNRVFDAGFFNISPAEADSIDPQQRLLMETVYEALEAGGHTIENLKGSDTAVYVGTMGVDYNDTLLRDVNSLPTYFATGTNRAIISNRLSYFFDWHGPSMTIDTACSSSLIAVHQGVQALRAGESRVAVACGTNVILNPDAFVFESKMKMLSPTGRSRMWDADADGYARGEGIAAIIMKRLSDAIADGDHIECLIRETGANQDGHSSGLTVPSSEAQTALIRQTYAKAGLDFENNPNDRPQFFEAHGTGTKAGDPKEAGAIYECFGKHLTDSKPLYVGSVKTVIGHTEGAAGLAGLLKASGIIQKGIVPPNMLFNTLNPAIEKFYHGIRVPTTLQPWPQLPEGVPRRVSVNSFGFGGANAHAIIEQYMDADKQKSLCARPASTPFVFSATSEASLTAQLKAYSDFLKTNNDISPSDLSWTLQARRSQLQIRASFSAPTIEELVSKIDGKLDGVKQNAKSTIGTRSDFKDASPRILGVFTGQGAQWAAMGAQLIRSSEFVQKIVQDLEGSLSSLPESDRPQWSLKEEMLAGADTSRIAEAALSQPLCTAVQVILVDLLREAGITFAAVVGHSSGEIGAAYAAGFLSASDAIRVAYYRGVYARLAGNSATGQKGAMMAVGTSWEDAEELVNLRAFKGKLAIAAHNSPASVTLSGDENAVAHGKRVFDEEKKFARLLKVDTAYHSHHMLPCGDPYIEAMKGCGVKVNPEGGRDCSWFSSVVPSENPMGPTEELQHVYWRDNMTNAVLFTEAIKNAIASDPSLCFAIEVGPHPALKGPVTQTMADVLPTPLPYTGVLSRGGDDIQAFSEALGFIWTHLGAANVDFNSYRKAISSSAETPKLVTGLPSYQWNHGRVHWHESRLSRKNRTRKQPFNELLGVQCPDSTARDMRWSNVLKLSEISWLDGHQLQGQTVFPAAGYCAMAMEAARTWAGERPVKMFEIENLEIPKAITFEEDANAAVETLVTLSSISMPTGQPSFDGTMTATAEFVCYSCPAMGTEQDMDLMAKATVKIVCGNPSTDALLSSPLEDYNFNPVDTDVFYTTLLDLGYGYQNNFRGMHTLKRRLNQATGLITTYPYADSDPTVYLVHPTQLDVAFQASFLAFSAPGDNRLWSLHVPTAIRSIRVNPEICLSIPLSGADVPISAVLSEGDEFRASIDVFGPQGGHQAMVQIEDLMIKPFAPATAADDHILYSSTKLDVAQPDGTSCVKGVKPTAAEVELATVCERLSYYYLRSWKAELSEDDWANGQEHHASLRDYMNHVLDGVARGSAYPFIKKSWASDTAEDIKALIEKHREAIDVRLLSAVGENIPASVRGETTILEHMIADNMLDDFYKLGLGFARYNGFLAEMIKQMSHRYPHSNIIEVGAGTGGATKSILANMGNTMSSYTYTDVSPGFFEKAAEMFKPHSYSNKMTYKVLDIEKAPSAQGYKPHAYDIVVASNVLHATASMQKTLEHVRQLLKPGGYLMLLEVTDHGPARSGLIMGGLAGWWVGKNDGRRYSPTITPGEWHSALRKAGFSGVDAVTPKINVLPWPFSIIAAQAVDDRVQFLRRPLTNSSSAQSISIPSLVILGSEGLQTAQIAEEVSELLERYCDQITVLSGLPTEEEAAMIDPTSTIINLVDIETPIFKDMNDERMDGLRRVYAVARSIVWVTVSAMVNQPYHFASIAFNRAIAHEEGHISMNHFDVSEIDDNTSKAIAEHVLRQCALDELETTATSRQPLLWSREPEVFLEKGVLKIPRVISHIDQNARLNSSRRIITKTVPASAPSTSIVWGEDFKPSLVEDLLPTTGTNGQSAVTVAYSSLTALQVARNAFLYLCTGKDGVTGERVIALSELNSREALPIAVAKTNSPAPGSLISVASELLASSLISALSSNSSLLVHCSGRERFLASALQRKAADNSVKVTFSYDAGHSENVHDATWIGLHAHTPRHALRKQLKADKITHFLDLTEAGPLSVNIAQVLSPEHTRIQPFDVFRRQASLPASYDADSLTQLLQEAVATVEKTSTPEEDVHDIVVPLEQLGSASSFRPSIVAEWSTENPLQVQVRALKPERLFARNKTYLLVGLTGQIGQSLAEWMVKNGAGCVCLTSRNPKVDQRWLDSFKGSGGEVKTYAMDIMNSSDLERVVKDIRATCPPIAGIANGAMVLNDALFSKMSAEAMNKVLGPKIIGTNNLDQLFHEDKLDFFILFSSSACVVGNSGQANYAAANGYLNSLARQRRRRGLAASTLDIGRVVGIGYVETAGQAVVDQLTRFGLTALSETEIHHMFTESIQAGFSRPEDRKQIPDAVVTTGILTVREDTDARGPWLENPRFSHCIVEDGAADAGAGQDSKKNSLPVTEQLASAPNKEAALQIIEECFIAKLRVILQLADQEIDSSAPLVELGLDSLVAVEVRSWFLKELKVDIPVLKVVGGASVTDLCQRALDKLPEDLLAHIGTKEAPAKPAAKEPAAHKALHLPAQRPTVLSRTPSAYSTAPASEEGSSTPSRAGDMSTQPSSRADTPDNLSEKGKPTATFSSPELTISKPLNFLKTERLSFGQSRFWFLRQLLQDQTTFNVAFYYQVSGNLRINSLERALRAVAARHEALRTCFVADDTEADQAYQKVMATSALRLEQKLINGIEEVATEYAAFKSHIFDLSRGELMRVKLLTLTPSSHFILINYHHILMDGVSLQVFMADLEKAYIGKPLGDPPRQFPDFSAAQRLAYENGDLDQELKYWRGVFPAGEQPPILPLLPMAKASSRVPMKDFDIHQVGTRLQPDLASRVKAASKAHRSTPFNFYLAAMKVMLFSFTDAQDLTIGIADANRNEENVMGSIGFFLNLLTVRFRRQTDQTFADAVLEARSAIHSALANSHLPFDVLLQELNVTRSSSHSPFFQAFFDYRQGAQEKHPFGNCQFEVKEMHPGRTAYDITLDVTDSPTDAVIMLRVQKSLYDEAAANLLLDTYIHLLDTLSSDTTLTLDDTPLFGATQLKGVTEVGAGTHLESDWPETLPRRIDQIAAENEDKLALMDGLGNSLSYADLIKRIEAISEALQAVDVGKGSRALVFQEAAADWVCSMLAIMRLGAVYVPMDIRNPVPRLAAIAADCQPRAVLADNTTMDSTEGLSVDYAAIVNVSTVKKTPSGRVPNQSQGAEPAAILYTSGSTGTPKGIMVTHSGLRNEIEGYTKTWKLGAEQTLQQSAFTFNHSSDQIYTGLVNGGSVHIVPMSKRGDPLSITEIIRQRGITYTKATPSEYMLWMQYGGDNLRDASQWRFAFGGGETLTRNHIQEFAKLDLPQLRFFNSYGPTEISISSHKMEIDYRDENVGKEGRIPCGFSLPNYTTYIMDEQLRPVPVGMPGEICIGGAGVSLGYLNNEELTSKSFVENPVASPEYVAKGWTRLYRTNDIGRLEKDGSMVFHNRMAGDTQVKVRGLRIELADIESNIVAAAEGKLKEAVVVQRGGDAGHLVAHVVLAPTYDIQDMDSFLDQLLIRLPLPQYMIPIAAIAHEKLPLTNHSKVDRAALKAMPLPQKAAAGRDDSELSETMITLRGVWYDVLEMEDGVRPEVTSSTNFFHVGGNSLLVLRLQARIRQLFNAAIPLYELLGANTLSQMARKIEECTSLEPINWDEETQPPTVPEFLATIDTQPLPEKPSTVLVTGATGFLGQYLLPKLIENPQIRKIHCVAVRDRPADDPRQLPSSPKLESHSGDLSSPFLGLDEDKFRHLAEEVDVILHMGAARSFWDNYHALRSSNFASTKELIKLATPRRIPIHYTSTAGVLSSEETVHGAASSSARNNVPPTDGSNGYVATRWASECVLERSTETLDIPTSVYRFLPASRPQDPRHVMDEFVRFVDVLGTMPDFEGWEGRIDVAPAEDVAEWLCEAVLGRRLRPNGAQGGGTRTLFKHFESSVAVHVKGLREYLEERRGDRGFARVDGLRWIGRIKRAGFGFLFTAQDAVVGRGEGEGEVFRLLR</sequence>
<evidence type="ECO:0000256" key="3">
    <source>
        <dbReference type="ARBA" id="ARBA00022598"/>
    </source>
</evidence>
<comment type="similarity">
    <text evidence="8">Belongs to the NRP synthetase family.</text>
</comment>
<dbReference type="Gene3D" id="3.40.50.12780">
    <property type="entry name" value="N-terminal domain of ligase-like"/>
    <property type="match status" value="1"/>
</dbReference>
<evidence type="ECO:0000259" key="12">
    <source>
        <dbReference type="PROSITE" id="PS52004"/>
    </source>
</evidence>
<dbReference type="Pfam" id="PF14765">
    <property type="entry name" value="PS-DH"/>
    <property type="match status" value="1"/>
</dbReference>
<dbReference type="SUPFAM" id="SSF51735">
    <property type="entry name" value="NAD(P)-binding Rossmann-fold domains"/>
    <property type="match status" value="2"/>
</dbReference>
<feature type="compositionally biased region" description="Polar residues" evidence="10">
    <location>
        <begin position="2528"/>
        <end position="2564"/>
    </location>
</feature>
<dbReference type="SUPFAM" id="SSF47336">
    <property type="entry name" value="ACP-like"/>
    <property type="match status" value="2"/>
</dbReference>
<dbReference type="InterPro" id="IPR020806">
    <property type="entry name" value="PKS_PP-bd"/>
</dbReference>
<evidence type="ECO:0000256" key="8">
    <source>
        <dbReference type="ARBA" id="ARBA00029454"/>
    </source>
</evidence>
<keyword evidence="7" id="KW-0511">Multifunctional enzyme</keyword>
<feature type="active site" description="Proton acceptor; for dehydratase activity" evidence="9">
    <location>
        <position position="975"/>
    </location>
</feature>
<dbReference type="Pfam" id="PF00501">
    <property type="entry name" value="AMP-binding"/>
    <property type="match status" value="1"/>
</dbReference>
<dbReference type="Pfam" id="PF02801">
    <property type="entry name" value="Ketoacyl-synt_C"/>
    <property type="match status" value="1"/>
</dbReference>
<dbReference type="InterPro" id="IPR013217">
    <property type="entry name" value="Methyltransf_12"/>
</dbReference>
<feature type="region of interest" description="N-terminal hotdog fold" evidence="9">
    <location>
        <begin position="943"/>
        <end position="1086"/>
    </location>
</feature>
<evidence type="ECO:0000256" key="4">
    <source>
        <dbReference type="ARBA" id="ARBA00022603"/>
    </source>
</evidence>
<keyword evidence="15" id="KW-1185">Reference proteome</keyword>
<dbReference type="GO" id="GO:0031177">
    <property type="term" value="F:phosphopantetheine binding"/>
    <property type="evidence" value="ECO:0007669"/>
    <property type="project" value="InterPro"/>
</dbReference>
<dbReference type="Pfam" id="PF08242">
    <property type="entry name" value="Methyltransf_12"/>
    <property type="match status" value="1"/>
</dbReference>
<dbReference type="SMART" id="SM00827">
    <property type="entry name" value="PKS_AT"/>
    <property type="match status" value="1"/>
</dbReference>
<keyword evidence="6" id="KW-0677">Repeat</keyword>
<dbReference type="SUPFAM" id="SSF53335">
    <property type="entry name" value="S-adenosyl-L-methionine-dependent methyltransferases"/>
    <property type="match status" value="1"/>
</dbReference>
<dbReference type="InterPro" id="IPR014043">
    <property type="entry name" value="Acyl_transferase_dom"/>
</dbReference>
<proteinExistence type="inferred from homology"/>
<dbReference type="GO" id="GO:0004315">
    <property type="term" value="F:3-oxoacyl-[acyl-carrier-protein] synthase activity"/>
    <property type="evidence" value="ECO:0007669"/>
    <property type="project" value="InterPro"/>
</dbReference>
<dbReference type="PANTHER" id="PTHR43775:SF20">
    <property type="entry name" value="HYBRID PKS-NRPS SYNTHETASE APDA"/>
    <property type="match status" value="1"/>
</dbReference>
<dbReference type="PROSITE" id="PS00012">
    <property type="entry name" value="PHOSPHOPANTETHEINE"/>
    <property type="match status" value="1"/>
</dbReference>
<dbReference type="InterPro" id="IPR006162">
    <property type="entry name" value="Ppantetheine_attach_site"/>
</dbReference>
<dbReference type="RefSeq" id="XP_033658694.1">
    <property type="nucleotide sequence ID" value="XM_033801852.1"/>
</dbReference>
<dbReference type="CDD" id="cd02440">
    <property type="entry name" value="AdoMet_MTases"/>
    <property type="match status" value="1"/>
</dbReference>
<keyword evidence="2" id="KW-0597">Phosphoprotein</keyword>
<dbReference type="PANTHER" id="PTHR43775">
    <property type="entry name" value="FATTY ACID SYNTHASE"/>
    <property type="match status" value="1"/>
</dbReference>
<dbReference type="Gene3D" id="3.40.50.150">
    <property type="entry name" value="Vaccinia Virus protein VP39"/>
    <property type="match status" value="1"/>
</dbReference>
<dbReference type="Pfam" id="PF08659">
    <property type="entry name" value="KR"/>
    <property type="match status" value="1"/>
</dbReference>
<feature type="domain" description="Carrier" evidence="11">
    <location>
        <begin position="3578"/>
        <end position="3658"/>
    </location>
</feature>
<evidence type="ECO:0000259" key="13">
    <source>
        <dbReference type="PROSITE" id="PS52019"/>
    </source>
</evidence>
<keyword evidence="3" id="KW-0436">Ligase</keyword>
<evidence type="ECO:0000256" key="5">
    <source>
        <dbReference type="ARBA" id="ARBA00022679"/>
    </source>
</evidence>
<reference evidence="14" key="1">
    <citation type="journal article" date="2020" name="Stud. Mycol.">
        <title>101 Dothideomycetes genomes: a test case for predicting lifestyles and emergence of pathogens.</title>
        <authorList>
            <person name="Haridas S."/>
            <person name="Albert R."/>
            <person name="Binder M."/>
            <person name="Bloem J."/>
            <person name="Labutti K."/>
            <person name="Salamov A."/>
            <person name="Andreopoulos B."/>
            <person name="Baker S."/>
            <person name="Barry K."/>
            <person name="Bills G."/>
            <person name="Bluhm B."/>
            <person name="Cannon C."/>
            <person name="Castanera R."/>
            <person name="Culley D."/>
            <person name="Daum C."/>
            <person name="Ezra D."/>
            <person name="Gonzalez J."/>
            <person name="Henrissat B."/>
            <person name="Kuo A."/>
            <person name="Liang C."/>
            <person name="Lipzen A."/>
            <person name="Lutzoni F."/>
            <person name="Magnuson J."/>
            <person name="Mondo S."/>
            <person name="Nolan M."/>
            <person name="Ohm R."/>
            <person name="Pangilinan J."/>
            <person name="Park H.-J."/>
            <person name="Ramirez L."/>
            <person name="Alfaro M."/>
            <person name="Sun H."/>
            <person name="Tritt A."/>
            <person name="Yoshinaga Y."/>
            <person name="Zwiers L.-H."/>
            <person name="Turgeon B."/>
            <person name="Goodwin S."/>
            <person name="Spatafora J."/>
            <person name="Crous P."/>
            <person name="Grigoriev I."/>
        </authorList>
    </citation>
    <scope>NUCLEOTIDE SEQUENCE</scope>
    <source>
        <strain evidence="14">CBS 379.55</strain>
    </source>
</reference>
<dbReference type="SMART" id="SM00823">
    <property type="entry name" value="PKS_PP"/>
    <property type="match status" value="2"/>
</dbReference>
<name>A0A6A6JXM0_WESOR</name>
<dbReference type="InterPro" id="IPR000873">
    <property type="entry name" value="AMP-dep_synth/lig_dom"/>
</dbReference>
<dbReference type="CDD" id="cd00833">
    <property type="entry name" value="PKS"/>
    <property type="match status" value="1"/>
</dbReference>
<feature type="domain" description="PKS/mFAS DH" evidence="13">
    <location>
        <begin position="943"/>
        <end position="1254"/>
    </location>
</feature>
<feature type="region of interest" description="Disordered" evidence="10">
    <location>
        <begin position="3727"/>
        <end position="3749"/>
    </location>
</feature>
<dbReference type="GO" id="GO:0016874">
    <property type="term" value="F:ligase activity"/>
    <property type="evidence" value="ECO:0007669"/>
    <property type="project" value="UniProtKB-KW"/>
</dbReference>
<dbReference type="InterPro" id="IPR009081">
    <property type="entry name" value="PP-bd_ACP"/>
</dbReference>
<dbReference type="InterPro" id="IPR013968">
    <property type="entry name" value="PKS_KR"/>
</dbReference>
<protein>
    <submittedName>
        <fullName evidence="14">Uncharacterized protein</fullName>
    </submittedName>
</protein>
<evidence type="ECO:0000259" key="11">
    <source>
        <dbReference type="PROSITE" id="PS50075"/>
    </source>
</evidence>
<dbReference type="InterPro" id="IPR036736">
    <property type="entry name" value="ACP-like_sf"/>
</dbReference>
<dbReference type="InterPro" id="IPR001227">
    <property type="entry name" value="Ac_transferase_dom_sf"/>
</dbReference>
<dbReference type="PROSITE" id="PS00606">
    <property type="entry name" value="KS3_1"/>
    <property type="match status" value="1"/>
</dbReference>
<evidence type="ECO:0000256" key="7">
    <source>
        <dbReference type="ARBA" id="ARBA00023268"/>
    </source>
</evidence>
<dbReference type="InterPro" id="IPR023213">
    <property type="entry name" value="CAT-like_dom_sf"/>
</dbReference>
<dbReference type="Pfam" id="PF00550">
    <property type="entry name" value="PP-binding"/>
    <property type="match status" value="2"/>
</dbReference>
<dbReference type="GO" id="GO:0008168">
    <property type="term" value="F:methyltransferase activity"/>
    <property type="evidence" value="ECO:0007669"/>
    <property type="project" value="UniProtKB-KW"/>
</dbReference>
<feature type="region of interest" description="Disordered" evidence="10">
    <location>
        <begin position="305"/>
        <end position="325"/>
    </location>
</feature>
<dbReference type="InterPro" id="IPR045851">
    <property type="entry name" value="AMP-bd_C_sf"/>
</dbReference>
<dbReference type="CDD" id="cd19532">
    <property type="entry name" value="C_PKS-NRPS"/>
    <property type="match status" value="1"/>
</dbReference>
<dbReference type="Gene3D" id="3.40.47.10">
    <property type="match status" value="1"/>
</dbReference>
<evidence type="ECO:0000256" key="9">
    <source>
        <dbReference type="PROSITE-ProRule" id="PRU01363"/>
    </source>
</evidence>
<organism evidence="14 15">
    <name type="scientific">Westerdykella ornata</name>
    <dbReference type="NCBI Taxonomy" id="318751"/>
    <lineage>
        <taxon>Eukaryota</taxon>
        <taxon>Fungi</taxon>
        <taxon>Dikarya</taxon>
        <taxon>Ascomycota</taxon>
        <taxon>Pezizomycotina</taxon>
        <taxon>Dothideomycetes</taxon>
        <taxon>Pleosporomycetidae</taxon>
        <taxon>Pleosporales</taxon>
        <taxon>Sporormiaceae</taxon>
        <taxon>Westerdykella</taxon>
    </lineage>
</organism>
<feature type="compositionally biased region" description="Basic and acidic residues" evidence="10">
    <location>
        <begin position="2504"/>
        <end position="2516"/>
    </location>
</feature>
<dbReference type="SUPFAM" id="SSF53901">
    <property type="entry name" value="Thiolase-like"/>
    <property type="match status" value="1"/>
</dbReference>
<dbReference type="InterPro" id="IPR036291">
    <property type="entry name" value="NAD(P)-bd_dom_sf"/>
</dbReference>
<accession>A0A6A6JXM0</accession>
<keyword evidence="5" id="KW-0808">Transferase</keyword>
<dbReference type="InterPro" id="IPR049551">
    <property type="entry name" value="PKS_DH_C"/>
</dbReference>
<evidence type="ECO:0000256" key="10">
    <source>
        <dbReference type="SAM" id="MobiDB-lite"/>
    </source>
</evidence>
<dbReference type="Gene3D" id="3.30.559.30">
    <property type="entry name" value="Nonribosomal peptide synthetase, condensation domain"/>
    <property type="match status" value="1"/>
</dbReference>
<gene>
    <name evidence="14" type="ORF">EI97DRAFT_472412</name>
</gene>
<dbReference type="InterPro" id="IPR049900">
    <property type="entry name" value="PKS_mFAS_DH"/>
</dbReference>
<dbReference type="Pfam" id="PF21089">
    <property type="entry name" value="PKS_DH_N"/>
    <property type="match status" value="1"/>
</dbReference>
<dbReference type="SUPFAM" id="SSF55048">
    <property type="entry name" value="Probable ACP-binding domain of malonyl-CoA ACP transacylase"/>
    <property type="match status" value="1"/>
</dbReference>
<dbReference type="GO" id="GO:0032259">
    <property type="term" value="P:methylation"/>
    <property type="evidence" value="ECO:0007669"/>
    <property type="project" value="UniProtKB-KW"/>
</dbReference>
<dbReference type="InterPro" id="IPR057326">
    <property type="entry name" value="KR_dom"/>
</dbReference>
<dbReference type="InterPro" id="IPR020841">
    <property type="entry name" value="PKS_Beta-ketoAc_synthase_dom"/>
</dbReference>
<feature type="active site" description="Proton donor; for dehydratase activity" evidence="9">
    <location>
        <position position="1162"/>
    </location>
</feature>
<dbReference type="EMBL" id="ML986484">
    <property type="protein sequence ID" value="KAF2281157.1"/>
    <property type="molecule type" value="Genomic_DNA"/>
</dbReference>
<dbReference type="Pfam" id="PF00668">
    <property type="entry name" value="Condensation"/>
    <property type="match status" value="1"/>
</dbReference>
<dbReference type="PROSITE" id="PS52004">
    <property type="entry name" value="KS3_2"/>
    <property type="match status" value="1"/>
</dbReference>
<dbReference type="InterPro" id="IPR049552">
    <property type="entry name" value="PKS_DH_N"/>
</dbReference>
<dbReference type="SUPFAM" id="SSF56801">
    <property type="entry name" value="Acetyl-CoA synthetase-like"/>
    <property type="match status" value="1"/>
</dbReference>
<dbReference type="InterPro" id="IPR016035">
    <property type="entry name" value="Acyl_Trfase/lysoPLipase"/>
</dbReference>
<keyword evidence="1" id="KW-0596">Phosphopantetheine</keyword>
<evidence type="ECO:0000256" key="6">
    <source>
        <dbReference type="ARBA" id="ARBA00022737"/>
    </source>
</evidence>
<dbReference type="SMART" id="SM00826">
    <property type="entry name" value="PKS_DH"/>
    <property type="match status" value="1"/>
</dbReference>
<feature type="domain" description="Ketosynthase family 3 (KS3)" evidence="12">
    <location>
        <begin position="6"/>
        <end position="439"/>
    </location>
</feature>
<dbReference type="Gene3D" id="3.40.50.720">
    <property type="entry name" value="NAD(P)-binding Rossmann-like Domain"/>
    <property type="match status" value="2"/>
</dbReference>
<evidence type="ECO:0000256" key="2">
    <source>
        <dbReference type="ARBA" id="ARBA00022553"/>
    </source>
</evidence>
<dbReference type="Pfam" id="PF00698">
    <property type="entry name" value="Acyl_transf_1"/>
    <property type="match status" value="1"/>
</dbReference>
<dbReference type="SMART" id="SM00825">
    <property type="entry name" value="PKS_KS"/>
    <property type="match status" value="1"/>
</dbReference>
<dbReference type="InterPro" id="IPR001242">
    <property type="entry name" value="Condensation_dom"/>
</dbReference>
<dbReference type="CDD" id="cd05930">
    <property type="entry name" value="A_NRPS"/>
    <property type="match status" value="1"/>
</dbReference>
<dbReference type="OrthoDB" id="329835at2759"/>
<dbReference type="PROSITE" id="PS52019">
    <property type="entry name" value="PKS_MFAS_DH"/>
    <property type="match status" value="1"/>
</dbReference>
<dbReference type="InterPro" id="IPR020807">
    <property type="entry name" value="PKS_DH"/>
</dbReference>
<evidence type="ECO:0000313" key="14">
    <source>
        <dbReference type="EMBL" id="KAF2281157.1"/>
    </source>
</evidence>
<dbReference type="InterPro" id="IPR013120">
    <property type="entry name" value="FAR_NAD-bd"/>
</dbReference>
<dbReference type="InterPro" id="IPR042104">
    <property type="entry name" value="PKS_dehydratase_sf"/>
</dbReference>
<dbReference type="SMART" id="SM00822">
    <property type="entry name" value="PKS_KR"/>
    <property type="match status" value="1"/>
</dbReference>
<dbReference type="Pfam" id="PF07993">
    <property type="entry name" value="NAD_binding_4"/>
    <property type="match status" value="1"/>
</dbReference>
<dbReference type="InterPro" id="IPR029063">
    <property type="entry name" value="SAM-dependent_MTases_sf"/>
</dbReference>
<dbReference type="Pfam" id="PF16197">
    <property type="entry name" value="KAsynt_C_assoc"/>
    <property type="match status" value="1"/>
</dbReference>
<dbReference type="Gene3D" id="3.30.559.10">
    <property type="entry name" value="Chloramphenicol acetyltransferase-like domain"/>
    <property type="match status" value="1"/>
</dbReference>
<dbReference type="PROSITE" id="PS50075">
    <property type="entry name" value="CARRIER"/>
    <property type="match status" value="2"/>
</dbReference>
<dbReference type="SUPFAM" id="SSF52151">
    <property type="entry name" value="FabD/lysophospholipase-like"/>
    <property type="match status" value="1"/>
</dbReference>
<dbReference type="Gene3D" id="3.30.300.30">
    <property type="match status" value="1"/>
</dbReference>
<feature type="domain" description="Carrier" evidence="11">
    <location>
        <begin position="2414"/>
        <end position="2492"/>
    </location>
</feature>
<dbReference type="GO" id="GO:0006633">
    <property type="term" value="P:fatty acid biosynthetic process"/>
    <property type="evidence" value="ECO:0007669"/>
    <property type="project" value="InterPro"/>
</dbReference>
<dbReference type="InterPro" id="IPR016039">
    <property type="entry name" value="Thiolase-like"/>
</dbReference>
<dbReference type="PROSITE" id="PS00455">
    <property type="entry name" value="AMP_BINDING"/>
    <property type="match status" value="1"/>
</dbReference>
<dbReference type="InterPro" id="IPR032821">
    <property type="entry name" value="PKS_assoc"/>
</dbReference>
<dbReference type="Gene3D" id="3.40.366.10">
    <property type="entry name" value="Malonyl-Coenzyme A Acyl Carrier Protein, domain 2"/>
    <property type="match status" value="1"/>
</dbReference>
<dbReference type="GO" id="GO:0009403">
    <property type="term" value="P:toxin biosynthetic process"/>
    <property type="evidence" value="ECO:0007669"/>
    <property type="project" value="UniProtKB-ARBA"/>
</dbReference>
<dbReference type="Gene3D" id="1.10.1200.10">
    <property type="entry name" value="ACP-like"/>
    <property type="match status" value="2"/>
</dbReference>
<dbReference type="GO" id="GO:0004312">
    <property type="term" value="F:fatty acid synthase activity"/>
    <property type="evidence" value="ECO:0007669"/>
    <property type="project" value="TreeGrafter"/>
</dbReference>
<feature type="region of interest" description="Disordered" evidence="10">
    <location>
        <begin position="2504"/>
        <end position="2583"/>
    </location>
</feature>